<accession>A0A9N9HXI1</accession>
<sequence>TLEERKWYSTEYTPPSTAKLRLMQDLHQRRNKQDDLIKTL</sequence>
<protein>
    <submittedName>
        <fullName evidence="1">23013_t:CDS:1</fullName>
    </submittedName>
</protein>
<dbReference type="EMBL" id="CAJVPY010009589">
    <property type="protein sequence ID" value="CAG8710439.1"/>
    <property type="molecule type" value="Genomic_DNA"/>
</dbReference>
<gene>
    <name evidence="1" type="ORF">DERYTH_LOCUS13548</name>
</gene>
<evidence type="ECO:0000313" key="1">
    <source>
        <dbReference type="EMBL" id="CAG8710439.1"/>
    </source>
</evidence>
<keyword evidence="2" id="KW-1185">Reference proteome</keyword>
<name>A0A9N9HXI1_9GLOM</name>
<feature type="non-terminal residue" evidence="1">
    <location>
        <position position="1"/>
    </location>
</feature>
<comment type="caution">
    <text evidence="1">The sequence shown here is derived from an EMBL/GenBank/DDBJ whole genome shotgun (WGS) entry which is preliminary data.</text>
</comment>
<organism evidence="1 2">
    <name type="scientific">Dentiscutata erythropus</name>
    <dbReference type="NCBI Taxonomy" id="1348616"/>
    <lineage>
        <taxon>Eukaryota</taxon>
        <taxon>Fungi</taxon>
        <taxon>Fungi incertae sedis</taxon>
        <taxon>Mucoromycota</taxon>
        <taxon>Glomeromycotina</taxon>
        <taxon>Glomeromycetes</taxon>
        <taxon>Diversisporales</taxon>
        <taxon>Gigasporaceae</taxon>
        <taxon>Dentiscutata</taxon>
    </lineage>
</organism>
<proteinExistence type="predicted"/>
<reference evidence="1" key="1">
    <citation type="submission" date="2021-06" db="EMBL/GenBank/DDBJ databases">
        <authorList>
            <person name="Kallberg Y."/>
            <person name="Tangrot J."/>
            <person name="Rosling A."/>
        </authorList>
    </citation>
    <scope>NUCLEOTIDE SEQUENCE</scope>
    <source>
        <strain evidence="1">MA453B</strain>
    </source>
</reference>
<dbReference type="AlphaFoldDB" id="A0A9N9HXI1"/>
<evidence type="ECO:0000313" key="2">
    <source>
        <dbReference type="Proteomes" id="UP000789405"/>
    </source>
</evidence>
<dbReference type="Proteomes" id="UP000789405">
    <property type="component" value="Unassembled WGS sequence"/>
</dbReference>